<keyword evidence="3" id="KW-1185">Reference proteome</keyword>
<dbReference type="InterPro" id="IPR011990">
    <property type="entry name" value="TPR-like_helical_dom_sf"/>
</dbReference>
<protein>
    <submittedName>
        <fullName evidence="2">Flp pilus assembly protein TadD</fullName>
    </submittedName>
</protein>
<dbReference type="PROSITE" id="PS50293">
    <property type="entry name" value="TPR_REGION"/>
    <property type="match status" value="1"/>
</dbReference>
<dbReference type="SUPFAM" id="SSF48452">
    <property type="entry name" value="TPR-like"/>
    <property type="match status" value="1"/>
</dbReference>
<feature type="repeat" description="TPR" evidence="1">
    <location>
        <begin position="46"/>
        <end position="79"/>
    </location>
</feature>
<evidence type="ECO:0000256" key="1">
    <source>
        <dbReference type="PROSITE-ProRule" id="PRU00339"/>
    </source>
</evidence>
<dbReference type="Proteomes" id="UP000528322">
    <property type="component" value="Unassembled WGS sequence"/>
</dbReference>
<name>A0A7W8DGI9_9BACT</name>
<dbReference type="AlphaFoldDB" id="A0A7W8DGI9"/>
<organism evidence="2 3">
    <name type="scientific">Desulfurispira natronophila</name>
    <dbReference type="NCBI Taxonomy" id="682562"/>
    <lineage>
        <taxon>Bacteria</taxon>
        <taxon>Pseudomonadati</taxon>
        <taxon>Chrysiogenota</taxon>
        <taxon>Chrysiogenia</taxon>
        <taxon>Chrysiogenales</taxon>
        <taxon>Chrysiogenaceae</taxon>
        <taxon>Desulfurispira</taxon>
    </lineage>
</organism>
<dbReference type="SMART" id="SM00028">
    <property type="entry name" value="TPR"/>
    <property type="match status" value="3"/>
</dbReference>
<comment type="caution">
    <text evidence="2">The sequence shown here is derived from an EMBL/GenBank/DDBJ whole genome shotgun (WGS) entry which is preliminary data.</text>
</comment>
<proteinExistence type="predicted"/>
<reference evidence="2 3" key="1">
    <citation type="submission" date="2020-08" db="EMBL/GenBank/DDBJ databases">
        <title>Genomic Encyclopedia of Type Strains, Phase IV (KMG-IV): sequencing the most valuable type-strain genomes for metagenomic binning, comparative biology and taxonomic classification.</title>
        <authorList>
            <person name="Goeker M."/>
        </authorList>
    </citation>
    <scope>NUCLEOTIDE SEQUENCE [LARGE SCALE GENOMIC DNA]</scope>
    <source>
        <strain evidence="2 3">DSM 22071</strain>
    </source>
</reference>
<dbReference type="InterPro" id="IPR019734">
    <property type="entry name" value="TPR_rpt"/>
</dbReference>
<sequence length="159" mass="17922">MLDEYGQDEQAQRADFKEAISRLNKGDLAGAEKLYQKIVRANPYHYGALMHLGVLAYRVQKYDMAVDYYLKALAINRKVPDGYFNLGSALQAQEKYRDAVDSFRRAVSSKPDDKEAHYLLGRCLEKLGKNEEAATAYRTAIALDSSHTKAVQALEALEK</sequence>
<evidence type="ECO:0000313" key="2">
    <source>
        <dbReference type="EMBL" id="MBB5021419.1"/>
    </source>
</evidence>
<dbReference type="Pfam" id="PF13432">
    <property type="entry name" value="TPR_16"/>
    <property type="match status" value="2"/>
</dbReference>
<dbReference type="PROSITE" id="PS50005">
    <property type="entry name" value="TPR"/>
    <property type="match status" value="3"/>
</dbReference>
<keyword evidence="1" id="KW-0802">TPR repeat</keyword>
<dbReference type="PANTHER" id="PTHR44998">
    <property type="match status" value="1"/>
</dbReference>
<gene>
    <name evidence="2" type="ORF">HNR37_000728</name>
</gene>
<accession>A0A7W8DGI9</accession>
<dbReference type="PANTHER" id="PTHR44998:SF1">
    <property type="entry name" value="UDP-N-ACETYLGLUCOSAMINE--PEPTIDE N-ACETYLGLUCOSAMINYLTRANSFERASE 110 KDA SUBUNIT"/>
    <property type="match status" value="1"/>
</dbReference>
<dbReference type="Gene3D" id="1.25.40.10">
    <property type="entry name" value="Tetratricopeptide repeat domain"/>
    <property type="match status" value="2"/>
</dbReference>
<dbReference type="EMBL" id="JACHID010000003">
    <property type="protein sequence ID" value="MBB5021419.1"/>
    <property type="molecule type" value="Genomic_DNA"/>
</dbReference>
<dbReference type="RefSeq" id="WP_183730075.1">
    <property type="nucleotide sequence ID" value="NZ_JACHID010000003.1"/>
</dbReference>
<evidence type="ECO:0000313" key="3">
    <source>
        <dbReference type="Proteomes" id="UP000528322"/>
    </source>
</evidence>
<feature type="repeat" description="TPR" evidence="1">
    <location>
        <begin position="114"/>
        <end position="147"/>
    </location>
</feature>
<feature type="repeat" description="TPR" evidence="1">
    <location>
        <begin position="80"/>
        <end position="113"/>
    </location>
</feature>